<name>A0A7V0LUN5_UNCW3</name>
<evidence type="ECO:0000256" key="15">
    <source>
        <dbReference type="ARBA" id="ARBA00022842"/>
    </source>
</evidence>
<sequence length="582" mass="66764">MWRRASVKSKSEIVLKGIPISPGILIGEATVWRIGEIHVDSRKISVEEIEKEIELFKKVRDNLVKDLELAKVDLPEEIVKLIDVQISILKDVELEKQVMDLIKEKRRTAEFAIHHIIGQKAEQLEKFGTQYLKDRAQEIRKLGRDLLKGIKNLEKRKVREEDKIIVTDDVAVDEAVEILKRGVKAVIVEGGGKTSHAAIIFRDYKIIAVFGVENATKRIANGDMVIVDGAKGLVIANPQDATLAHYQKLQEDYIKYEQGLSEIKELPAATLDGREFVLMANIDIPEEIELVKEIGDYGVGLFRTELLFYSVKDDEERQYEIYREVAHKLYPFPLTIRAFDIGGDKAIDNYYERNPFLGLRGIRLLLQRKDLFRTQLRAIMRANDLGNIRFMIPMVCCHEEVVETKKFFLKVKKELEQEGYKFQQPKFGIMVEVPSLVFVLDKMADMLDFVSIGTNDITQYTLAVDRKNPRVSYLFSHLHPSVIYMIKYVTDVGRKKNLIVDVCGEISSDPYGIILLVGIGVDELSLTPSLILETKKLIRNIEFKEAENIVEKALNLKTPSEVKSLVYEYLKERAPYILEFYE</sequence>
<evidence type="ECO:0000256" key="8">
    <source>
        <dbReference type="ARBA" id="ARBA00022448"/>
    </source>
</evidence>
<evidence type="ECO:0000313" key="24">
    <source>
        <dbReference type="EMBL" id="HDL60582.1"/>
    </source>
</evidence>
<evidence type="ECO:0000256" key="9">
    <source>
        <dbReference type="ARBA" id="ARBA00022490"/>
    </source>
</evidence>
<feature type="binding site" evidence="20">
    <location>
        <position position="456"/>
    </location>
    <ligand>
        <name>Mg(2+)</name>
        <dbReference type="ChEBI" id="CHEBI:18420"/>
    </ligand>
</feature>
<comment type="cofactor">
    <cofactor evidence="2 17 20">
        <name>Mg(2+)</name>
        <dbReference type="ChEBI" id="CHEBI:18420"/>
    </cofactor>
</comment>
<feature type="domain" description="PEP-utilising enzyme mobile" evidence="21">
    <location>
        <begin position="160"/>
        <end position="232"/>
    </location>
</feature>
<organism evidence="24">
    <name type="scientific">candidate division WOR-3 bacterium</name>
    <dbReference type="NCBI Taxonomy" id="2052148"/>
    <lineage>
        <taxon>Bacteria</taxon>
        <taxon>Bacteria division WOR-3</taxon>
    </lineage>
</organism>
<evidence type="ECO:0000256" key="1">
    <source>
        <dbReference type="ARBA" id="ARBA00000683"/>
    </source>
</evidence>
<dbReference type="EMBL" id="DRDR01000170">
    <property type="protein sequence ID" value="HDL60582.1"/>
    <property type="molecule type" value="Genomic_DNA"/>
</dbReference>
<evidence type="ECO:0000256" key="20">
    <source>
        <dbReference type="PIRSR" id="PIRSR000732-3"/>
    </source>
</evidence>
<evidence type="ECO:0000259" key="22">
    <source>
        <dbReference type="Pfam" id="PF02896"/>
    </source>
</evidence>
<dbReference type="PIRSF" id="PIRSF000732">
    <property type="entry name" value="PTS_enzyme_I"/>
    <property type="match status" value="1"/>
</dbReference>
<keyword evidence="14 17" id="KW-0418">Kinase</keyword>
<keyword evidence="10 17" id="KW-0762">Sugar transport</keyword>
<dbReference type="PANTHER" id="PTHR46244:SF3">
    <property type="entry name" value="PHOSPHOENOLPYRUVATE-PROTEIN PHOSPHOTRANSFERASE"/>
    <property type="match status" value="1"/>
</dbReference>
<dbReference type="PROSITE" id="PS00742">
    <property type="entry name" value="PEP_ENZYMES_2"/>
    <property type="match status" value="1"/>
</dbReference>
<keyword evidence="13 17" id="KW-0479">Metal-binding</keyword>
<dbReference type="AlphaFoldDB" id="A0A7V0LUN5"/>
<dbReference type="GO" id="GO:0008965">
    <property type="term" value="F:phosphoenolpyruvate-protein phosphotransferase activity"/>
    <property type="evidence" value="ECO:0007669"/>
    <property type="project" value="UniProtKB-EC"/>
</dbReference>
<gene>
    <name evidence="24" type="primary">ptsP</name>
    <name evidence="24" type="ORF">ENH14_03900</name>
</gene>
<evidence type="ECO:0000256" key="7">
    <source>
        <dbReference type="ARBA" id="ARBA00016544"/>
    </source>
</evidence>
<evidence type="ECO:0000256" key="18">
    <source>
        <dbReference type="PIRSR" id="PIRSR000732-1"/>
    </source>
</evidence>
<comment type="subcellular location">
    <subcellularLocation>
        <location evidence="4 17">Cytoplasm</location>
    </subcellularLocation>
</comment>
<dbReference type="PRINTS" id="PR01736">
    <property type="entry name" value="PHPHTRNFRASE"/>
</dbReference>
<feature type="binding site" evidence="19">
    <location>
        <position position="466"/>
    </location>
    <ligand>
        <name>phosphoenolpyruvate</name>
        <dbReference type="ChEBI" id="CHEBI:58702"/>
    </ligand>
</feature>
<feature type="domain" description="Phosphotransferase system enzyme I N-terminal" evidence="23">
    <location>
        <begin position="16"/>
        <end position="135"/>
    </location>
</feature>
<keyword evidence="15 17" id="KW-0460">Magnesium</keyword>
<evidence type="ECO:0000256" key="3">
    <source>
        <dbReference type="ARBA" id="ARBA00002728"/>
    </source>
</evidence>
<keyword evidence="11 17" id="KW-0808">Transferase</keyword>
<dbReference type="InterPro" id="IPR050499">
    <property type="entry name" value="PEP-utilizing_PTS_enzyme"/>
</dbReference>
<dbReference type="Proteomes" id="UP000886381">
    <property type="component" value="Unassembled WGS sequence"/>
</dbReference>
<reference evidence="24" key="1">
    <citation type="journal article" date="2020" name="mSystems">
        <title>Genome- and Community-Level Interaction Insights into Carbon Utilization and Element Cycling Functions of Hydrothermarchaeota in Hydrothermal Sediment.</title>
        <authorList>
            <person name="Zhou Z."/>
            <person name="Liu Y."/>
            <person name="Xu W."/>
            <person name="Pan J."/>
            <person name="Luo Z.H."/>
            <person name="Li M."/>
        </authorList>
    </citation>
    <scope>NUCLEOTIDE SEQUENCE [LARGE SCALE GENOMIC DNA]</scope>
    <source>
        <strain evidence="24">HyVt-28</strain>
    </source>
</reference>
<evidence type="ECO:0000256" key="6">
    <source>
        <dbReference type="ARBA" id="ARBA00012232"/>
    </source>
</evidence>
<dbReference type="Pfam" id="PF00391">
    <property type="entry name" value="PEP-utilizers"/>
    <property type="match status" value="1"/>
</dbReference>
<feature type="domain" description="PEP-utilising enzyme C-terminal" evidence="22">
    <location>
        <begin position="260"/>
        <end position="542"/>
    </location>
</feature>
<dbReference type="InterPro" id="IPR015813">
    <property type="entry name" value="Pyrv/PenolPyrv_kinase-like_dom"/>
</dbReference>
<feature type="active site" description="Tele-phosphohistidine intermediate" evidence="18">
    <location>
        <position position="196"/>
    </location>
</feature>
<comment type="caution">
    <text evidence="24">The sequence shown here is derived from an EMBL/GenBank/DDBJ whole genome shotgun (WGS) entry which is preliminary data.</text>
</comment>
<comment type="function">
    <text evidence="3 17">General (non sugar-specific) component of the phosphoenolpyruvate-dependent sugar phosphotransferase system (sugar PTS). This major carbohydrate active-transport system catalyzes the phosphorylation of incoming sugar substrates concomitantly with their translocation across the cell membrane. Enzyme I transfers the phosphoryl group from phosphoenolpyruvate (PEP) to the phosphoryl carrier protein (HPr).</text>
</comment>
<feature type="binding site" evidence="19">
    <location>
        <position position="303"/>
    </location>
    <ligand>
        <name>phosphoenolpyruvate</name>
        <dbReference type="ChEBI" id="CHEBI:58702"/>
    </ligand>
</feature>
<evidence type="ECO:0000256" key="19">
    <source>
        <dbReference type="PIRSR" id="PIRSR000732-2"/>
    </source>
</evidence>
<dbReference type="EC" id="2.7.3.9" evidence="6 17"/>
<dbReference type="GO" id="GO:0016301">
    <property type="term" value="F:kinase activity"/>
    <property type="evidence" value="ECO:0007669"/>
    <property type="project" value="UniProtKB-KW"/>
</dbReference>
<evidence type="ECO:0000256" key="5">
    <source>
        <dbReference type="ARBA" id="ARBA00007837"/>
    </source>
</evidence>
<dbReference type="InterPro" id="IPR006318">
    <property type="entry name" value="PTS_EI-like"/>
</dbReference>
<evidence type="ECO:0000256" key="11">
    <source>
        <dbReference type="ARBA" id="ARBA00022679"/>
    </source>
</evidence>
<dbReference type="SUPFAM" id="SSF47831">
    <property type="entry name" value="Enzyme I of the PEP:sugar phosphotransferase system HPr-binding (sub)domain"/>
    <property type="match status" value="1"/>
</dbReference>
<accession>A0A7V0LUN5</accession>
<dbReference type="NCBIfam" id="TIGR01417">
    <property type="entry name" value="PTS_I_fam"/>
    <property type="match status" value="1"/>
</dbReference>
<dbReference type="InterPro" id="IPR023151">
    <property type="entry name" value="PEP_util_CS"/>
</dbReference>
<proteinExistence type="inferred from homology"/>
<dbReference type="SUPFAM" id="SSF51621">
    <property type="entry name" value="Phosphoenolpyruvate/pyruvate domain"/>
    <property type="match status" value="1"/>
</dbReference>
<evidence type="ECO:0000259" key="23">
    <source>
        <dbReference type="Pfam" id="PF05524"/>
    </source>
</evidence>
<dbReference type="InterPro" id="IPR036637">
    <property type="entry name" value="Phosphohistidine_dom_sf"/>
</dbReference>
<dbReference type="InterPro" id="IPR000121">
    <property type="entry name" value="PEP_util_C"/>
</dbReference>
<dbReference type="Gene3D" id="3.50.30.10">
    <property type="entry name" value="Phosphohistidine domain"/>
    <property type="match status" value="1"/>
</dbReference>
<dbReference type="GO" id="GO:0005737">
    <property type="term" value="C:cytoplasm"/>
    <property type="evidence" value="ECO:0007669"/>
    <property type="project" value="UniProtKB-SubCell"/>
</dbReference>
<dbReference type="Gene3D" id="3.20.20.60">
    <property type="entry name" value="Phosphoenolpyruvate-binding domains"/>
    <property type="match status" value="1"/>
</dbReference>
<dbReference type="SUPFAM" id="SSF52009">
    <property type="entry name" value="Phosphohistidine domain"/>
    <property type="match status" value="1"/>
</dbReference>
<keyword evidence="9 17" id="KW-0963">Cytoplasm</keyword>
<dbReference type="Gene3D" id="1.10.274.10">
    <property type="entry name" value="PtsI, HPr-binding domain"/>
    <property type="match status" value="1"/>
</dbReference>
<dbReference type="InterPro" id="IPR024692">
    <property type="entry name" value="PTS_EI"/>
</dbReference>
<evidence type="ECO:0000256" key="2">
    <source>
        <dbReference type="ARBA" id="ARBA00001946"/>
    </source>
</evidence>
<evidence type="ECO:0000256" key="14">
    <source>
        <dbReference type="ARBA" id="ARBA00022777"/>
    </source>
</evidence>
<evidence type="ECO:0000256" key="17">
    <source>
        <dbReference type="PIRNR" id="PIRNR000732"/>
    </source>
</evidence>
<dbReference type="Pfam" id="PF02896">
    <property type="entry name" value="PEP-utilizers_C"/>
    <property type="match status" value="1"/>
</dbReference>
<evidence type="ECO:0000259" key="21">
    <source>
        <dbReference type="Pfam" id="PF00391"/>
    </source>
</evidence>
<feature type="active site" description="Proton donor" evidence="18">
    <location>
        <position position="503"/>
    </location>
</feature>
<dbReference type="GO" id="GO:0009401">
    <property type="term" value="P:phosphoenolpyruvate-dependent sugar phosphotransferase system"/>
    <property type="evidence" value="ECO:0007669"/>
    <property type="project" value="UniProtKB-KW"/>
</dbReference>
<evidence type="ECO:0000256" key="4">
    <source>
        <dbReference type="ARBA" id="ARBA00004496"/>
    </source>
</evidence>
<evidence type="ECO:0000256" key="16">
    <source>
        <dbReference type="ARBA" id="ARBA00033235"/>
    </source>
</evidence>
<evidence type="ECO:0000256" key="12">
    <source>
        <dbReference type="ARBA" id="ARBA00022683"/>
    </source>
</evidence>
<feature type="binding site" evidence="19">
    <location>
        <begin position="455"/>
        <end position="456"/>
    </location>
    <ligand>
        <name>phosphoenolpyruvate</name>
        <dbReference type="ChEBI" id="CHEBI:58702"/>
    </ligand>
</feature>
<dbReference type="InterPro" id="IPR008279">
    <property type="entry name" value="PEP-util_enz_mobile_dom"/>
</dbReference>
<evidence type="ECO:0000256" key="13">
    <source>
        <dbReference type="ARBA" id="ARBA00022723"/>
    </source>
</evidence>
<evidence type="ECO:0000256" key="10">
    <source>
        <dbReference type="ARBA" id="ARBA00022597"/>
    </source>
</evidence>
<dbReference type="PANTHER" id="PTHR46244">
    <property type="entry name" value="PHOSPHOENOLPYRUVATE-PROTEIN PHOSPHOTRANSFERASE"/>
    <property type="match status" value="1"/>
</dbReference>
<dbReference type="Pfam" id="PF05524">
    <property type="entry name" value="PEP-utilisers_N"/>
    <property type="match status" value="1"/>
</dbReference>
<protein>
    <recommendedName>
        <fullName evidence="7 17">Phosphoenolpyruvate-protein phosphotransferase</fullName>
        <ecNumber evidence="6 17">2.7.3.9</ecNumber>
    </recommendedName>
    <alternativeName>
        <fullName evidence="16 17">Phosphotransferase system, enzyme I</fullName>
    </alternativeName>
</protein>
<dbReference type="GO" id="GO:0046872">
    <property type="term" value="F:metal ion binding"/>
    <property type="evidence" value="ECO:0007669"/>
    <property type="project" value="UniProtKB-KW"/>
</dbReference>
<dbReference type="InterPro" id="IPR040442">
    <property type="entry name" value="Pyrv_kinase-like_dom_sf"/>
</dbReference>
<feature type="binding site" evidence="20">
    <location>
        <position position="432"/>
    </location>
    <ligand>
        <name>Mg(2+)</name>
        <dbReference type="ChEBI" id="CHEBI:18420"/>
    </ligand>
</feature>
<keyword evidence="8 17" id="KW-0813">Transport</keyword>
<comment type="similarity">
    <text evidence="5 17">Belongs to the PEP-utilizing enzyme family.</text>
</comment>
<keyword evidence="12 17" id="KW-0598">Phosphotransferase system</keyword>
<feature type="binding site" evidence="19">
    <location>
        <position position="337"/>
    </location>
    <ligand>
        <name>phosphoenolpyruvate</name>
        <dbReference type="ChEBI" id="CHEBI:58702"/>
    </ligand>
</feature>
<dbReference type="InterPro" id="IPR036618">
    <property type="entry name" value="PtsI_HPr-bd_sf"/>
</dbReference>
<dbReference type="InterPro" id="IPR008731">
    <property type="entry name" value="PTS_EIN"/>
</dbReference>
<comment type="catalytic activity">
    <reaction evidence="1 17">
        <text>L-histidyl-[protein] + phosphoenolpyruvate = N(pros)-phospho-L-histidyl-[protein] + pyruvate</text>
        <dbReference type="Rhea" id="RHEA:23880"/>
        <dbReference type="Rhea" id="RHEA-COMP:9745"/>
        <dbReference type="Rhea" id="RHEA-COMP:9746"/>
        <dbReference type="ChEBI" id="CHEBI:15361"/>
        <dbReference type="ChEBI" id="CHEBI:29979"/>
        <dbReference type="ChEBI" id="CHEBI:58702"/>
        <dbReference type="ChEBI" id="CHEBI:64837"/>
        <dbReference type="EC" id="2.7.3.9"/>
    </reaction>
</comment>